<dbReference type="RefSeq" id="WP_123745703.1">
    <property type="nucleotide sequence ID" value="NZ_RJKM01000001.1"/>
</dbReference>
<gene>
    <name evidence="1" type="ORF">EDD40_5809</name>
</gene>
<accession>A0A3N1HD25</accession>
<comment type="caution">
    <text evidence="1">The sequence shown here is derived from an EMBL/GenBank/DDBJ whole genome shotgun (WGS) entry which is preliminary data.</text>
</comment>
<sequence>MIETAALAGFFAAHGVWSVSEGETLIPLVGYEQPDGERGMDRYLKDDVGRSAQAAQEALEGNDHGATRAVLVADAYLAMDWGRTDALIVRAVEHGLTPGTMELAVPYAPPTDTSPFTVYRLQIIEVTGFADQDYDTLAEAFFAGVDSHEQAAEVWHAHLDQS</sequence>
<evidence type="ECO:0000313" key="1">
    <source>
        <dbReference type="EMBL" id="ROP40400.1"/>
    </source>
</evidence>
<name>A0A3N1HD25_9PSEU</name>
<dbReference type="AlphaFoldDB" id="A0A3N1HD25"/>
<dbReference type="Proteomes" id="UP000268727">
    <property type="component" value="Unassembled WGS sequence"/>
</dbReference>
<organism evidence="1 2">
    <name type="scientific">Saccharothrix texasensis</name>
    <dbReference type="NCBI Taxonomy" id="103734"/>
    <lineage>
        <taxon>Bacteria</taxon>
        <taxon>Bacillati</taxon>
        <taxon>Actinomycetota</taxon>
        <taxon>Actinomycetes</taxon>
        <taxon>Pseudonocardiales</taxon>
        <taxon>Pseudonocardiaceae</taxon>
        <taxon>Saccharothrix</taxon>
    </lineage>
</organism>
<evidence type="ECO:0000313" key="2">
    <source>
        <dbReference type="Proteomes" id="UP000268727"/>
    </source>
</evidence>
<dbReference type="EMBL" id="RJKM01000001">
    <property type="protein sequence ID" value="ROP40400.1"/>
    <property type="molecule type" value="Genomic_DNA"/>
</dbReference>
<reference evidence="1 2" key="1">
    <citation type="submission" date="2018-11" db="EMBL/GenBank/DDBJ databases">
        <title>Sequencing the genomes of 1000 actinobacteria strains.</title>
        <authorList>
            <person name="Klenk H.-P."/>
        </authorList>
    </citation>
    <scope>NUCLEOTIDE SEQUENCE [LARGE SCALE GENOMIC DNA]</scope>
    <source>
        <strain evidence="1 2">DSM 44231</strain>
    </source>
</reference>
<protein>
    <submittedName>
        <fullName evidence="1">Uncharacterized protein</fullName>
    </submittedName>
</protein>
<dbReference type="OrthoDB" id="9152201at2"/>
<proteinExistence type="predicted"/>
<keyword evidence="2" id="KW-1185">Reference proteome</keyword>